<keyword evidence="5" id="KW-1185">Reference proteome</keyword>
<proteinExistence type="predicted"/>
<evidence type="ECO:0000256" key="1">
    <source>
        <dbReference type="SAM" id="MobiDB-lite"/>
    </source>
</evidence>
<keyword evidence="2" id="KW-0812">Transmembrane</keyword>
<feature type="region of interest" description="Disordered" evidence="1">
    <location>
        <begin position="1"/>
        <end position="24"/>
    </location>
</feature>
<name>A0A812MEZ0_9DINO</name>
<evidence type="ECO:0000313" key="5">
    <source>
        <dbReference type="Proteomes" id="UP000601435"/>
    </source>
</evidence>
<evidence type="ECO:0000259" key="3">
    <source>
        <dbReference type="Pfam" id="PF13383"/>
    </source>
</evidence>
<accession>A0A812MEZ0</accession>
<dbReference type="AlphaFoldDB" id="A0A812MEZ0"/>
<dbReference type="PANTHER" id="PTHR32026:SF10">
    <property type="entry name" value="METHYLTRANSFERASE-LIKE PROTEIN 24-RELATED"/>
    <property type="match status" value="1"/>
</dbReference>
<protein>
    <submittedName>
        <fullName evidence="4">Mettl24 protein</fullName>
    </submittedName>
</protein>
<dbReference type="InterPro" id="IPR025714">
    <property type="entry name" value="Methyltranfer_dom"/>
</dbReference>
<dbReference type="PANTHER" id="PTHR32026">
    <property type="entry name" value="METHYLTRANSFERASE-LIKE PROTEIN 24"/>
    <property type="match status" value="1"/>
</dbReference>
<evidence type="ECO:0000256" key="2">
    <source>
        <dbReference type="SAM" id="Phobius"/>
    </source>
</evidence>
<comment type="caution">
    <text evidence="4">The sequence shown here is derived from an EMBL/GenBank/DDBJ whole genome shotgun (WGS) entry which is preliminary data.</text>
</comment>
<feature type="region of interest" description="Disordered" evidence="1">
    <location>
        <begin position="148"/>
        <end position="181"/>
    </location>
</feature>
<organism evidence="4 5">
    <name type="scientific">Symbiodinium necroappetens</name>
    <dbReference type="NCBI Taxonomy" id="1628268"/>
    <lineage>
        <taxon>Eukaryota</taxon>
        <taxon>Sar</taxon>
        <taxon>Alveolata</taxon>
        <taxon>Dinophyceae</taxon>
        <taxon>Suessiales</taxon>
        <taxon>Symbiodiniaceae</taxon>
        <taxon>Symbiodinium</taxon>
    </lineage>
</organism>
<dbReference type="Pfam" id="PF13383">
    <property type="entry name" value="Methyltransf_22"/>
    <property type="match status" value="1"/>
</dbReference>
<feature type="domain" description="Methyltransferase" evidence="3">
    <location>
        <begin position="190"/>
        <end position="362"/>
    </location>
</feature>
<dbReference type="OrthoDB" id="446763at2759"/>
<sequence length="401" mass="43538">MRFLILGAGSSRASAEDSSKPDTTAMSVSWTRTVPVVALLCLAGLFGLLHMRPSMLPMTDSVQGQEVAGAAALKEVSTLREAVFRGQDDVLKAVDMLKQELVLLRQSRSGGDYPAAGTVTSSPSTVPPGKIQSAAVADWLLAPAPAEAAPLQNPRTEDAPPPSTVSGDQPKGQNGLRWDSSVLKRQESMAESQYWYQRREKNVRPNAAFSHYMANWPCIWGEEYVGIGAGDGNKWMCGARLIQKPCVVYSFGSNRNIQFEKGIHNLGVNCEVHIYDPTSSAPHEAIQLGFKYHRTGLGGTDGWQNGLPVKTLATLMRENGHSHLDVLKVDIERAEHAAVKQIASDGWPSVGQFLVEVHIDSDAPQARRAQIGVARVRSDATSCWDNLEIPIKGEPVVKPLR</sequence>
<reference evidence="4" key="1">
    <citation type="submission" date="2021-02" db="EMBL/GenBank/DDBJ databases">
        <authorList>
            <person name="Dougan E. K."/>
            <person name="Rhodes N."/>
            <person name="Thang M."/>
            <person name="Chan C."/>
        </authorList>
    </citation>
    <scope>NUCLEOTIDE SEQUENCE</scope>
</reference>
<dbReference type="EMBL" id="CAJNJA010010953">
    <property type="protein sequence ID" value="CAE7264718.1"/>
    <property type="molecule type" value="Genomic_DNA"/>
</dbReference>
<gene>
    <name evidence="4" type="primary">Mettl24</name>
    <name evidence="4" type="ORF">SNEC2469_LOCUS6172</name>
</gene>
<feature type="transmembrane region" description="Helical" evidence="2">
    <location>
        <begin position="31"/>
        <end position="49"/>
    </location>
</feature>
<dbReference type="Proteomes" id="UP000601435">
    <property type="component" value="Unassembled WGS sequence"/>
</dbReference>
<evidence type="ECO:0000313" key="4">
    <source>
        <dbReference type="EMBL" id="CAE7264718.1"/>
    </source>
</evidence>
<keyword evidence="2" id="KW-0472">Membrane</keyword>
<dbReference type="InterPro" id="IPR026913">
    <property type="entry name" value="METTL24"/>
</dbReference>
<keyword evidence="2" id="KW-1133">Transmembrane helix</keyword>